<dbReference type="EMBL" id="CP120576">
    <property type="protein sequence ID" value="WEY84204.1"/>
    <property type="molecule type" value="Genomic_DNA"/>
</dbReference>
<feature type="domain" description="Spore coat protein X/V" evidence="1">
    <location>
        <begin position="40"/>
        <end position="95"/>
    </location>
</feature>
<organism evidence="2 3">
    <name type="scientific">Bacillus subtilis</name>
    <dbReference type="NCBI Taxonomy" id="1423"/>
    <lineage>
        <taxon>Bacteria</taxon>
        <taxon>Bacillati</taxon>
        <taxon>Bacillota</taxon>
        <taxon>Bacilli</taxon>
        <taxon>Bacillales</taxon>
        <taxon>Bacillaceae</taxon>
        <taxon>Bacillus</taxon>
    </lineage>
</organism>
<dbReference type="GO" id="GO:0031160">
    <property type="term" value="C:spore wall"/>
    <property type="evidence" value="ECO:0007669"/>
    <property type="project" value="InterPro"/>
</dbReference>
<dbReference type="Pfam" id="PF07552">
    <property type="entry name" value="Coat_X"/>
    <property type="match status" value="2"/>
</dbReference>
<proteinExistence type="predicted"/>
<accession>A0AAX3RNL2</accession>
<dbReference type="InterPro" id="IPR011428">
    <property type="entry name" value="Spore_coat_X/V"/>
</dbReference>
<protein>
    <submittedName>
        <fullName evidence="2">Spore coat protein</fullName>
    </submittedName>
</protein>
<evidence type="ECO:0000313" key="3">
    <source>
        <dbReference type="Proteomes" id="UP001214898"/>
    </source>
</evidence>
<dbReference type="RefSeq" id="WP_324634723.1">
    <property type="nucleotide sequence ID" value="NZ_CP141839.1"/>
</dbReference>
<gene>
    <name evidence="2" type="ORF">P5633_18090</name>
</gene>
<evidence type="ECO:0000313" key="2">
    <source>
        <dbReference type="EMBL" id="WEY84204.1"/>
    </source>
</evidence>
<dbReference type="GO" id="GO:0030435">
    <property type="term" value="P:sporulation resulting in formation of a cellular spore"/>
    <property type="evidence" value="ECO:0007669"/>
    <property type="project" value="InterPro"/>
</dbReference>
<evidence type="ECO:0000259" key="1">
    <source>
        <dbReference type="Pfam" id="PF07552"/>
    </source>
</evidence>
<dbReference type="Proteomes" id="UP001214898">
    <property type="component" value="Chromosome"/>
</dbReference>
<reference evidence="2" key="1">
    <citation type="submission" date="2025-02" db="EMBL/GenBank/DDBJ databases">
        <title>Complete genome sequences of 52 Bacillus and Priestia strains isolated from West-African fermentations and 26 reference strains from the DSMZ collection.</title>
        <authorList>
            <person name="Wiedenbein E.S."/>
            <person name="Canoy T.S."/>
            <person name="Hui Y."/>
            <person name="Parkouda C."/>
            <person name="Dawende C."/>
            <person name="Ametefe E."/>
            <person name="Jespersen L."/>
            <person name="Nielsen D.S."/>
        </authorList>
    </citation>
    <scope>NUCLEOTIDE SEQUENCE</scope>
    <source>
        <strain evidence="2">PRO56</strain>
    </source>
</reference>
<feature type="domain" description="Spore coat protein X/V" evidence="1">
    <location>
        <begin position="103"/>
        <end position="158"/>
    </location>
</feature>
<dbReference type="AlphaFoldDB" id="A0AAX3RNL2"/>
<sequence>MESRPYSWVALDNSCTHPGSGYKREAVCHDVCSGGEDANAFQDFDQLSLNKQTSEEMIIVRDSCDIDVTSTDTQVAASIQAALQTAVITIVNLSIADGDLADQVIQDLVQQSVNKQSNRQKLVIENSRNVNVTTTDTDIALSIQILAQILAAIIIAVGIL</sequence>
<name>A0AAX3RNL2_BACIU</name>